<protein>
    <submittedName>
        <fullName evidence="6">Transcriptional regulator, LysR family protein</fullName>
    </submittedName>
</protein>
<dbReference type="EMBL" id="AEVT01000003">
    <property type="protein sequence ID" value="EGA72267.1"/>
    <property type="molecule type" value="Genomic_DNA"/>
</dbReference>
<evidence type="ECO:0000313" key="6">
    <source>
        <dbReference type="EMBL" id="EGA72267.1"/>
    </source>
</evidence>
<gene>
    <name evidence="6" type="ORF">VISI1226_05718</name>
</gene>
<dbReference type="CDD" id="cd05466">
    <property type="entry name" value="PBP2_LTTR_substrate"/>
    <property type="match status" value="1"/>
</dbReference>
<dbReference type="eggNOG" id="COG0583">
    <property type="taxonomic scope" value="Bacteria"/>
</dbReference>
<dbReference type="Pfam" id="PF00126">
    <property type="entry name" value="HTH_1"/>
    <property type="match status" value="1"/>
</dbReference>
<evidence type="ECO:0000256" key="1">
    <source>
        <dbReference type="ARBA" id="ARBA00009437"/>
    </source>
</evidence>
<feature type="domain" description="HTH lysR-type" evidence="5">
    <location>
        <begin position="1"/>
        <end position="55"/>
    </location>
</feature>
<dbReference type="GO" id="GO:0003677">
    <property type="term" value="F:DNA binding"/>
    <property type="evidence" value="ECO:0007669"/>
    <property type="project" value="UniProtKB-KW"/>
</dbReference>
<dbReference type="SUPFAM" id="SSF53850">
    <property type="entry name" value="Periplasmic binding protein-like II"/>
    <property type="match status" value="1"/>
</dbReference>
<keyword evidence="4" id="KW-0804">Transcription</keyword>
<proteinExistence type="inferred from homology"/>
<dbReference type="InterPro" id="IPR005119">
    <property type="entry name" value="LysR_subst-bd"/>
</dbReference>
<evidence type="ECO:0000256" key="3">
    <source>
        <dbReference type="ARBA" id="ARBA00023125"/>
    </source>
</evidence>
<evidence type="ECO:0000256" key="2">
    <source>
        <dbReference type="ARBA" id="ARBA00023015"/>
    </source>
</evidence>
<dbReference type="InterPro" id="IPR036390">
    <property type="entry name" value="WH_DNA-bd_sf"/>
</dbReference>
<comment type="similarity">
    <text evidence="1">Belongs to the LysR transcriptional regulatory family.</text>
</comment>
<dbReference type="AlphaFoldDB" id="E8M128"/>
<evidence type="ECO:0000313" key="7">
    <source>
        <dbReference type="Proteomes" id="UP000006228"/>
    </source>
</evidence>
<dbReference type="GO" id="GO:0003700">
    <property type="term" value="F:DNA-binding transcription factor activity"/>
    <property type="evidence" value="ECO:0007669"/>
    <property type="project" value="InterPro"/>
</dbReference>
<sequence length="285" mass="30664">MMLKTLDSLRETGSISRTAEQLHVTQAAVSHAVKAIETVLETPIAIRESRGVALTAAGLAASESASIALSAINSILELAGSSITGSVNVATINCVSRVILSEILASTRRTHPDLEINLFSGTDQEVEHWVKAGIADIGIAYNMDPACSELLFEDEFYFISPFGLPKTSIVNLVSLDDKPIIVSSSGCEKFVQDLFDEHGQKLNIKTTVSDTAALFSIVASGYGTSLIPGLAFPDDWKKQVSRQSVSPTLRCELRLMCAPGKSELSTVQTLAEKIREVSKIKRQLI</sequence>
<dbReference type="Proteomes" id="UP000006228">
    <property type="component" value="Unassembled WGS sequence"/>
</dbReference>
<reference evidence="6 7" key="1">
    <citation type="journal article" date="2012" name="Int. J. Syst. Evol. Microbiol.">
        <title>Vibrio caribbeanicus sp. nov., isolated from the marine sponge Scleritoderma cyanea.</title>
        <authorList>
            <person name="Hoffmann M."/>
            <person name="Monday S.R."/>
            <person name="Allard M.W."/>
            <person name="Strain E.A."/>
            <person name="Whittaker P."/>
            <person name="Naum M."/>
            <person name="McCarthy P.J."/>
            <person name="Lopez J.V."/>
            <person name="Fischer M."/>
            <person name="Brown E.W."/>
        </authorList>
    </citation>
    <scope>NUCLEOTIDE SEQUENCE [LARGE SCALE GENOMIC DNA]</scope>
    <source>
        <strain evidence="7">DSMZ 21326</strain>
    </source>
</reference>
<dbReference type="GO" id="GO:0005829">
    <property type="term" value="C:cytosol"/>
    <property type="evidence" value="ECO:0007669"/>
    <property type="project" value="TreeGrafter"/>
</dbReference>
<comment type="caution">
    <text evidence="6">The sequence shown here is derived from an EMBL/GenBank/DDBJ whole genome shotgun (WGS) entry which is preliminary data.</text>
</comment>
<keyword evidence="2" id="KW-0805">Transcription regulation</keyword>
<keyword evidence="3" id="KW-0238">DNA-binding</keyword>
<dbReference type="PANTHER" id="PTHR30419">
    <property type="entry name" value="HTH-TYPE TRANSCRIPTIONAL REGULATOR YBHD"/>
    <property type="match status" value="1"/>
</dbReference>
<evidence type="ECO:0000256" key="4">
    <source>
        <dbReference type="ARBA" id="ARBA00023163"/>
    </source>
</evidence>
<dbReference type="Pfam" id="PF03466">
    <property type="entry name" value="LysR_substrate"/>
    <property type="match status" value="1"/>
</dbReference>
<dbReference type="SUPFAM" id="SSF46785">
    <property type="entry name" value="Winged helix' DNA-binding domain"/>
    <property type="match status" value="1"/>
</dbReference>
<name>E8M128_PHOS4</name>
<dbReference type="InterPro" id="IPR000847">
    <property type="entry name" value="LysR_HTH_N"/>
</dbReference>
<evidence type="ECO:0000259" key="5">
    <source>
        <dbReference type="PROSITE" id="PS50931"/>
    </source>
</evidence>
<dbReference type="Gene3D" id="1.10.10.10">
    <property type="entry name" value="Winged helix-like DNA-binding domain superfamily/Winged helix DNA-binding domain"/>
    <property type="match status" value="1"/>
</dbReference>
<dbReference type="InterPro" id="IPR050950">
    <property type="entry name" value="HTH-type_LysR_regulators"/>
</dbReference>
<accession>E8M128</accession>
<dbReference type="PROSITE" id="PS50931">
    <property type="entry name" value="HTH_LYSR"/>
    <property type="match status" value="1"/>
</dbReference>
<dbReference type="InterPro" id="IPR036388">
    <property type="entry name" value="WH-like_DNA-bd_sf"/>
</dbReference>
<organism evidence="6 7">
    <name type="scientific">Vibrio sinaloensis DSM 21326</name>
    <dbReference type="NCBI Taxonomy" id="945550"/>
    <lineage>
        <taxon>Bacteria</taxon>
        <taxon>Pseudomonadati</taxon>
        <taxon>Pseudomonadota</taxon>
        <taxon>Gammaproteobacteria</taxon>
        <taxon>Vibrionales</taxon>
        <taxon>Vibrionaceae</taxon>
        <taxon>Vibrio</taxon>
        <taxon>Vibrio oreintalis group</taxon>
    </lineage>
</organism>
<dbReference type="Gene3D" id="3.40.190.10">
    <property type="entry name" value="Periplasmic binding protein-like II"/>
    <property type="match status" value="2"/>
</dbReference>